<dbReference type="GO" id="GO:0030313">
    <property type="term" value="C:cell envelope"/>
    <property type="evidence" value="ECO:0007669"/>
    <property type="project" value="UniProtKB-SubCell"/>
</dbReference>
<dbReference type="PANTHER" id="PTHR21666">
    <property type="entry name" value="PEPTIDASE-RELATED"/>
    <property type="match status" value="1"/>
</dbReference>
<name>A0A1I6LK35_9SPHN</name>
<dbReference type="AlphaFoldDB" id="A0A1I6LK35"/>
<keyword evidence="12" id="KW-1185">Reference proteome</keyword>
<evidence type="ECO:0000256" key="6">
    <source>
        <dbReference type="ARBA" id="ARBA00022833"/>
    </source>
</evidence>
<dbReference type="Pfam" id="PF19425">
    <property type="entry name" value="Csd3_N2"/>
    <property type="match status" value="1"/>
</dbReference>
<feature type="compositionally biased region" description="Low complexity" evidence="8">
    <location>
        <begin position="16"/>
        <end position="28"/>
    </location>
</feature>
<evidence type="ECO:0000256" key="5">
    <source>
        <dbReference type="ARBA" id="ARBA00022801"/>
    </source>
</evidence>
<evidence type="ECO:0000259" key="10">
    <source>
        <dbReference type="Pfam" id="PF19425"/>
    </source>
</evidence>
<evidence type="ECO:0000256" key="8">
    <source>
        <dbReference type="SAM" id="MobiDB-lite"/>
    </source>
</evidence>
<dbReference type="EMBL" id="FOZG01000002">
    <property type="protein sequence ID" value="SFS03887.1"/>
    <property type="molecule type" value="Genomic_DNA"/>
</dbReference>
<dbReference type="CDD" id="cd12797">
    <property type="entry name" value="M23_peptidase"/>
    <property type="match status" value="1"/>
</dbReference>
<feature type="region of interest" description="Disordered" evidence="8">
    <location>
        <begin position="1"/>
        <end position="48"/>
    </location>
</feature>
<sequence length="458" mass="47321">MMSDEDDPSFDPRTWSAAGATTPGAAPAAAPPSPEATPQRERRAPSPALLGGGAALALLVAGGVAALVSRPGGPQPSAPVAPAATPAAKTAPAATVAEARRTLVLSQASELRAALADAGVPATEADAAAAAALRTIGERKGELRAVLTLLQGGAATRLARLDASFEDSSGVVVKRSAGGFDAAPVKASLSTVVTVIRGEMDANSFYTSAVAAGVTDTLIPDFAKAFAFDFDFQREIHPGDVFEAAFEQQKNAAGQPVGTPRLLFASLTTGEKSRSLYWFQPAGEEGGWFDGNGASIVRALMRTPVDGARVSSQFGIRTHPVLGFVKMHKGTDFAAPTGTPIYASGDATVQWAAMKGANGNLTILRHDNGWQTYYLHQSAFMPGIVAGARVHQGQEIGKVGTTGRSTGPHLHYEVHIDGAPVDPLSIQTESGRTLTGAPRTAFIKERDRIDVARAARAG</sequence>
<accession>A0A1I6LK35</accession>
<dbReference type="InterPro" id="IPR045834">
    <property type="entry name" value="Csd3_N2"/>
</dbReference>
<dbReference type="InterPro" id="IPR050570">
    <property type="entry name" value="Cell_wall_metabolism_enzyme"/>
</dbReference>
<comment type="subcellular location">
    <subcellularLocation>
        <location evidence="2">Cell envelope</location>
    </subcellularLocation>
</comment>
<keyword evidence="5 11" id="KW-0378">Hydrolase</keyword>
<keyword evidence="3" id="KW-0645">Protease</keyword>
<keyword evidence="7" id="KW-0482">Metalloprotease</keyword>
<evidence type="ECO:0000313" key="12">
    <source>
        <dbReference type="Proteomes" id="UP000198824"/>
    </source>
</evidence>
<dbReference type="Gene3D" id="2.70.70.10">
    <property type="entry name" value="Glucose Permease (Domain IIA)"/>
    <property type="match status" value="1"/>
</dbReference>
<comment type="cofactor">
    <cofactor evidence="1">
        <name>Zn(2+)</name>
        <dbReference type="ChEBI" id="CHEBI:29105"/>
    </cofactor>
</comment>
<feature type="domain" description="Csd3-like second N-terminal" evidence="10">
    <location>
        <begin position="194"/>
        <end position="314"/>
    </location>
</feature>
<evidence type="ECO:0000256" key="4">
    <source>
        <dbReference type="ARBA" id="ARBA00022723"/>
    </source>
</evidence>
<dbReference type="InterPro" id="IPR011055">
    <property type="entry name" value="Dup_hybrid_motif"/>
</dbReference>
<dbReference type="PANTHER" id="PTHR21666:SF288">
    <property type="entry name" value="CELL DIVISION PROTEIN YTFB"/>
    <property type="match status" value="1"/>
</dbReference>
<dbReference type="GO" id="GO:0006508">
    <property type="term" value="P:proteolysis"/>
    <property type="evidence" value="ECO:0007669"/>
    <property type="project" value="UniProtKB-KW"/>
</dbReference>
<keyword evidence="4" id="KW-0479">Metal-binding</keyword>
<evidence type="ECO:0000256" key="3">
    <source>
        <dbReference type="ARBA" id="ARBA00022670"/>
    </source>
</evidence>
<dbReference type="Pfam" id="PF01551">
    <property type="entry name" value="Peptidase_M23"/>
    <property type="match status" value="1"/>
</dbReference>
<dbReference type="GO" id="GO:0004222">
    <property type="term" value="F:metalloendopeptidase activity"/>
    <property type="evidence" value="ECO:0007669"/>
    <property type="project" value="TreeGrafter"/>
</dbReference>
<evidence type="ECO:0000259" key="9">
    <source>
        <dbReference type="Pfam" id="PF01551"/>
    </source>
</evidence>
<dbReference type="STRING" id="1166337.SAMN05192580_2846"/>
<gene>
    <name evidence="11" type="ORF">SAMN05192580_2846</name>
</gene>
<evidence type="ECO:0000256" key="2">
    <source>
        <dbReference type="ARBA" id="ARBA00004196"/>
    </source>
</evidence>
<dbReference type="Proteomes" id="UP000198824">
    <property type="component" value="Unassembled WGS sequence"/>
</dbReference>
<dbReference type="SUPFAM" id="SSF51261">
    <property type="entry name" value="Duplicated hybrid motif"/>
    <property type="match status" value="1"/>
</dbReference>
<proteinExistence type="predicted"/>
<dbReference type="RefSeq" id="WP_093315600.1">
    <property type="nucleotide sequence ID" value="NZ_FOZG01000002.1"/>
</dbReference>
<evidence type="ECO:0000256" key="1">
    <source>
        <dbReference type="ARBA" id="ARBA00001947"/>
    </source>
</evidence>
<keyword evidence="6" id="KW-0862">Zinc</keyword>
<evidence type="ECO:0000313" key="11">
    <source>
        <dbReference type="EMBL" id="SFS03887.1"/>
    </source>
</evidence>
<feature type="domain" description="M23ase beta-sheet core" evidence="9">
    <location>
        <begin position="326"/>
        <end position="423"/>
    </location>
</feature>
<organism evidence="11 12">
    <name type="scientific">Sphingomonas jatrophae</name>
    <dbReference type="NCBI Taxonomy" id="1166337"/>
    <lineage>
        <taxon>Bacteria</taxon>
        <taxon>Pseudomonadati</taxon>
        <taxon>Pseudomonadota</taxon>
        <taxon>Alphaproteobacteria</taxon>
        <taxon>Sphingomonadales</taxon>
        <taxon>Sphingomonadaceae</taxon>
        <taxon>Sphingomonas</taxon>
    </lineage>
</organism>
<protein>
    <submittedName>
        <fullName evidence="11">Murein DD-endopeptidase MepM and murein hydrolase activator NlpD, contain LysM domain</fullName>
    </submittedName>
</protein>
<evidence type="ECO:0000256" key="7">
    <source>
        <dbReference type="ARBA" id="ARBA00023049"/>
    </source>
</evidence>
<dbReference type="InterPro" id="IPR016047">
    <property type="entry name" value="M23ase_b-sheet_dom"/>
</dbReference>
<dbReference type="Gene3D" id="3.10.450.350">
    <property type="match status" value="1"/>
</dbReference>
<dbReference type="GO" id="GO:0046872">
    <property type="term" value="F:metal ion binding"/>
    <property type="evidence" value="ECO:0007669"/>
    <property type="project" value="UniProtKB-KW"/>
</dbReference>
<dbReference type="OrthoDB" id="9805070at2"/>
<reference evidence="11 12" key="1">
    <citation type="submission" date="2016-10" db="EMBL/GenBank/DDBJ databases">
        <authorList>
            <person name="de Groot N.N."/>
        </authorList>
    </citation>
    <scope>NUCLEOTIDE SEQUENCE [LARGE SCALE GENOMIC DNA]</scope>
    <source>
        <strain evidence="11 12">S5-249</strain>
    </source>
</reference>